<protein>
    <submittedName>
        <fullName evidence="2">8845_t:CDS:1</fullName>
    </submittedName>
</protein>
<proteinExistence type="predicted"/>
<organism evidence="2 3">
    <name type="scientific">Paraglomus brasilianum</name>
    <dbReference type="NCBI Taxonomy" id="144538"/>
    <lineage>
        <taxon>Eukaryota</taxon>
        <taxon>Fungi</taxon>
        <taxon>Fungi incertae sedis</taxon>
        <taxon>Mucoromycota</taxon>
        <taxon>Glomeromycotina</taxon>
        <taxon>Glomeromycetes</taxon>
        <taxon>Paraglomerales</taxon>
        <taxon>Paraglomeraceae</taxon>
        <taxon>Paraglomus</taxon>
    </lineage>
</organism>
<gene>
    <name evidence="2" type="ORF">PBRASI_LOCUS4043</name>
</gene>
<name>A0A9N9AIR5_9GLOM</name>
<sequence length="402" mass="45690">MEGFLLNEELDTVRIATALYKRVLTNEWTADRDIEVISAFEDIRTLLKMQSSIYFLISLTISYGEDRTSWVSGAEENVKMVIRNVQSAMKKCSGLQYKMWEKVKNELGKLDLSKLGYDYPVCSGILDCESEPISTLLPELRTVLQKGADDFLIEKNKKISDLCEKFTLEEEKRILAEETALPPRIVSSGKWLDPSEKLEAITIQIFEVFHEWDTYKMRSLGAWDKRSLVSASRAGDWRSAKKSDYMFTVEISDVEVELLYCETGRPKSSHVKQLEDHRKLAGLSKDSIEKTRSELKASLKKSTLSEHLSIFTVNVASDIIKIYVMRKEHGILVYRLLTTAKIPLGIASPDEVYTLIHALLTLRTAVVFTLHNLLVRLDESSGGQSSDETTSTIEKSRRKGNK</sequence>
<dbReference type="AlphaFoldDB" id="A0A9N9AIR5"/>
<evidence type="ECO:0000313" key="2">
    <source>
        <dbReference type="EMBL" id="CAG8529617.1"/>
    </source>
</evidence>
<reference evidence="2" key="1">
    <citation type="submission" date="2021-06" db="EMBL/GenBank/DDBJ databases">
        <authorList>
            <person name="Kallberg Y."/>
            <person name="Tangrot J."/>
            <person name="Rosling A."/>
        </authorList>
    </citation>
    <scope>NUCLEOTIDE SEQUENCE</scope>
    <source>
        <strain evidence="2">BR232B</strain>
    </source>
</reference>
<dbReference type="OrthoDB" id="2387492at2759"/>
<feature type="compositionally biased region" description="Polar residues" evidence="1">
    <location>
        <begin position="381"/>
        <end position="393"/>
    </location>
</feature>
<comment type="caution">
    <text evidence="2">The sequence shown here is derived from an EMBL/GenBank/DDBJ whole genome shotgun (WGS) entry which is preliminary data.</text>
</comment>
<evidence type="ECO:0000313" key="3">
    <source>
        <dbReference type="Proteomes" id="UP000789739"/>
    </source>
</evidence>
<dbReference type="EMBL" id="CAJVPI010000396">
    <property type="protein sequence ID" value="CAG8529617.1"/>
    <property type="molecule type" value="Genomic_DNA"/>
</dbReference>
<dbReference type="Proteomes" id="UP000789739">
    <property type="component" value="Unassembled WGS sequence"/>
</dbReference>
<accession>A0A9N9AIR5</accession>
<feature type="region of interest" description="Disordered" evidence="1">
    <location>
        <begin position="380"/>
        <end position="402"/>
    </location>
</feature>
<evidence type="ECO:0000256" key="1">
    <source>
        <dbReference type="SAM" id="MobiDB-lite"/>
    </source>
</evidence>
<keyword evidence="3" id="KW-1185">Reference proteome</keyword>